<dbReference type="Proteomes" id="UP000006729">
    <property type="component" value="Chromosome 6"/>
</dbReference>
<organism evidence="5 6">
    <name type="scientific">Populus trichocarpa</name>
    <name type="common">Western balsam poplar</name>
    <name type="synonym">Populus balsamifera subsp. trichocarpa</name>
    <dbReference type="NCBI Taxonomy" id="3694"/>
    <lineage>
        <taxon>Eukaryota</taxon>
        <taxon>Viridiplantae</taxon>
        <taxon>Streptophyta</taxon>
        <taxon>Embryophyta</taxon>
        <taxon>Tracheophyta</taxon>
        <taxon>Spermatophyta</taxon>
        <taxon>Magnoliopsida</taxon>
        <taxon>eudicotyledons</taxon>
        <taxon>Gunneridae</taxon>
        <taxon>Pentapetalae</taxon>
        <taxon>rosids</taxon>
        <taxon>fabids</taxon>
        <taxon>Malpighiales</taxon>
        <taxon>Salicaceae</taxon>
        <taxon>Saliceae</taxon>
        <taxon>Populus</taxon>
    </lineage>
</organism>
<evidence type="ECO:0000313" key="6">
    <source>
        <dbReference type="Proteomes" id="UP000006729"/>
    </source>
</evidence>
<dbReference type="InterPro" id="IPR015424">
    <property type="entry name" value="PyrdxlP-dep_Trfase"/>
</dbReference>
<dbReference type="STRING" id="3694.A0A3N7F153"/>
<reference evidence="5 6" key="1">
    <citation type="journal article" date="2006" name="Science">
        <title>The genome of black cottonwood, Populus trichocarpa (Torr. &amp; Gray).</title>
        <authorList>
            <person name="Tuskan G.A."/>
            <person name="Difazio S."/>
            <person name="Jansson S."/>
            <person name="Bohlmann J."/>
            <person name="Grigoriev I."/>
            <person name="Hellsten U."/>
            <person name="Putnam N."/>
            <person name="Ralph S."/>
            <person name="Rombauts S."/>
            <person name="Salamov A."/>
            <person name="Schein J."/>
            <person name="Sterck L."/>
            <person name="Aerts A."/>
            <person name="Bhalerao R.R."/>
            <person name="Bhalerao R.P."/>
            <person name="Blaudez D."/>
            <person name="Boerjan W."/>
            <person name="Brun A."/>
            <person name="Brunner A."/>
            <person name="Busov V."/>
            <person name="Campbell M."/>
            <person name="Carlson J."/>
            <person name="Chalot M."/>
            <person name="Chapman J."/>
            <person name="Chen G.L."/>
            <person name="Cooper D."/>
            <person name="Coutinho P.M."/>
            <person name="Couturier J."/>
            <person name="Covert S."/>
            <person name="Cronk Q."/>
            <person name="Cunningham R."/>
            <person name="Davis J."/>
            <person name="Degroeve S."/>
            <person name="Dejardin A."/>
            <person name="Depamphilis C."/>
            <person name="Detter J."/>
            <person name="Dirks B."/>
            <person name="Dubchak I."/>
            <person name="Duplessis S."/>
            <person name="Ehlting J."/>
            <person name="Ellis B."/>
            <person name="Gendler K."/>
            <person name="Goodstein D."/>
            <person name="Gribskov M."/>
            <person name="Grimwood J."/>
            <person name="Groover A."/>
            <person name="Gunter L."/>
            <person name="Hamberger B."/>
            <person name="Heinze B."/>
            <person name="Helariutta Y."/>
            <person name="Henrissat B."/>
            <person name="Holligan D."/>
            <person name="Holt R."/>
            <person name="Huang W."/>
            <person name="Islam-Faridi N."/>
            <person name="Jones S."/>
            <person name="Jones-Rhoades M."/>
            <person name="Jorgensen R."/>
            <person name="Joshi C."/>
            <person name="Kangasjarvi J."/>
            <person name="Karlsson J."/>
            <person name="Kelleher C."/>
            <person name="Kirkpatrick R."/>
            <person name="Kirst M."/>
            <person name="Kohler A."/>
            <person name="Kalluri U."/>
            <person name="Larimer F."/>
            <person name="Leebens-Mack J."/>
            <person name="Leple J.C."/>
            <person name="Locascio P."/>
            <person name="Lou Y."/>
            <person name="Lucas S."/>
            <person name="Martin F."/>
            <person name="Montanini B."/>
            <person name="Napoli C."/>
            <person name="Nelson D.R."/>
            <person name="Nelson C."/>
            <person name="Nieminen K."/>
            <person name="Nilsson O."/>
            <person name="Pereda V."/>
            <person name="Peter G."/>
            <person name="Philippe R."/>
            <person name="Pilate G."/>
            <person name="Poliakov A."/>
            <person name="Razumovskaya J."/>
            <person name="Richardson P."/>
            <person name="Rinaldi C."/>
            <person name="Ritland K."/>
            <person name="Rouze P."/>
            <person name="Ryaboy D."/>
            <person name="Schmutz J."/>
            <person name="Schrader J."/>
            <person name="Segerman B."/>
            <person name="Shin H."/>
            <person name="Siddiqui A."/>
            <person name="Sterky F."/>
            <person name="Terry A."/>
            <person name="Tsai C.J."/>
            <person name="Uberbacher E."/>
            <person name="Unneberg P."/>
            <person name="Vahala J."/>
            <person name="Wall K."/>
            <person name="Wessler S."/>
            <person name="Yang G."/>
            <person name="Yin T."/>
            <person name="Douglas C."/>
            <person name="Marra M."/>
            <person name="Sandberg G."/>
            <person name="Van de Peer Y."/>
            <person name="Rokhsar D."/>
        </authorList>
    </citation>
    <scope>NUCLEOTIDE SEQUENCE [LARGE SCALE GENOMIC DNA]</scope>
    <source>
        <strain evidence="6">cv. Nisqually</strain>
    </source>
</reference>
<dbReference type="GO" id="GO:0030170">
    <property type="term" value="F:pyridoxal phosphate binding"/>
    <property type="evidence" value="ECO:0007669"/>
    <property type="project" value="InterPro"/>
</dbReference>
<keyword evidence="2 4" id="KW-0663">Pyridoxal phosphate</keyword>
<dbReference type="GO" id="GO:0019346">
    <property type="term" value="P:transsulfuration"/>
    <property type="evidence" value="ECO:0007669"/>
    <property type="project" value="InterPro"/>
</dbReference>
<evidence type="ECO:0000256" key="2">
    <source>
        <dbReference type="ARBA" id="ARBA00022898"/>
    </source>
</evidence>
<dbReference type="InterPro" id="IPR015421">
    <property type="entry name" value="PyrdxlP-dep_Trfase_major"/>
</dbReference>
<dbReference type="PANTHER" id="PTHR11808">
    <property type="entry name" value="TRANS-SULFURATION ENZYME FAMILY MEMBER"/>
    <property type="match status" value="1"/>
</dbReference>
<dbReference type="InterPro" id="IPR000277">
    <property type="entry name" value="Cys/Met-Metab_PyrdxlP-dep_enz"/>
</dbReference>
<keyword evidence="3" id="KW-0456">Lyase</keyword>
<sequence length="146" mass="16509">MLSKNFEVNCLKDGDIHVRNLALGDGVAECLNEIEIKKLSISTKLMNFENEFDPYGAMSTPLYHTITFKQPSAIENGQYDHTRSGNPTRDALGSLLAKLIKEIEHHKWNGCFDCCHSSCWNRFKVMRSILSTCLCKLVSVECLLHS</sequence>
<dbReference type="GO" id="GO:0047804">
    <property type="term" value="F:cysteine-S-conjugate beta-lyase activity"/>
    <property type="evidence" value="ECO:0007669"/>
    <property type="project" value="UniProtKB-ARBA"/>
</dbReference>
<dbReference type="Gene3D" id="3.40.640.10">
    <property type="entry name" value="Type I PLP-dependent aspartate aminotransferase-like (Major domain)"/>
    <property type="match status" value="1"/>
</dbReference>
<dbReference type="PANTHER" id="PTHR11808:SF50">
    <property type="entry name" value="CYSTATHIONINE BETA-LYASE"/>
    <property type="match status" value="1"/>
</dbReference>
<evidence type="ECO:0000256" key="1">
    <source>
        <dbReference type="ARBA" id="ARBA00001933"/>
    </source>
</evidence>
<evidence type="ECO:0000256" key="4">
    <source>
        <dbReference type="RuleBase" id="RU362118"/>
    </source>
</evidence>
<evidence type="ECO:0000256" key="3">
    <source>
        <dbReference type="ARBA" id="ARBA00023239"/>
    </source>
</evidence>
<dbReference type="EMBL" id="CM009295">
    <property type="protein sequence ID" value="RQO91263.1"/>
    <property type="molecule type" value="Genomic_DNA"/>
</dbReference>
<dbReference type="InParanoid" id="A0A3N7F153"/>
<evidence type="ECO:0000313" key="5">
    <source>
        <dbReference type="EMBL" id="RQO91263.1"/>
    </source>
</evidence>
<accession>A0A3N7F153</accession>
<gene>
    <name evidence="5" type="ORF">POPTR_006G041301</name>
</gene>
<comment type="similarity">
    <text evidence="4">Belongs to the trans-sulfuration enzymes family.</text>
</comment>
<proteinExistence type="inferred from homology"/>
<name>A0A3N7F153_POPTR</name>
<dbReference type="AlphaFoldDB" id="A0A3N7F153"/>
<dbReference type="Pfam" id="PF01053">
    <property type="entry name" value="Cys_Met_Meta_PP"/>
    <property type="match status" value="1"/>
</dbReference>
<protein>
    <submittedName>
        <fullName evidence="5">Uncharacterized protein</fullName>
    </submittedName>
</protein>
<keyword evidence="6" id="KW-1185">Reference proteome</keyword>
<dbReference type="SUPFAM" id="SSF53383">
    <property type="entry name" value="PLP-dependent transferases"/>
    <property type="match status" value="1"/>
</dbReference>
<comment type="cofactor">
    <cofactor evidence="1 4">
        <name>pyridoxal 5'-phosphate</name>
        <dbReference type="ChEBI" id="CHEBI:597326"/>
    </cofactor>
</comment>